<keyword evidence="2" id="KW-0614">Plasmid</keyword>
<dbReference type="RefSeq" id="WP_012753722.1">
    <property type="nucleotide sequence ID" value="NC_012811.1"/>
</dbReference>
<feature type="region of interest" description="Disordered" evidence="1">
    <location>
        <begin position="401"/>
        <end position="425"/>
    </location>
</feature>
<evidence type="ECO:0000313" key="2">
    <source>
        <dbReference type="EMBL" id="ACS43243.1"/>
    </source>
</evidence>
<evidence type="ECO:0000256" key="1">
    <source>
        <dbReference type="SAM" id="MobiDB-lite"/>
    </source>
</evidence>
<protein>
    <submittedName>
        <fullName evidence="2">Uncharacterized protein</fullName>
    </submittedName>
</protein>
<dbReference type="Proteomes" id="UP000009081">
    <property type="component" value="Plasmid megaplasmid"/>
</dbReference>
<dbReference type="KEGG" id="mea:Mex_2p0391"/>
<keyword evidence="3" id="KW-1185">Reference proteome</keyword>
<dbReference type="AlphaFoldDB" id="C5B461"/>
<reference evidence="2 3" key="1">
    <citation type="journal article" date="2009" name="PLoS ONE">
        <title>Methylobacterium genome sequences: a reference blueprint to investigate microbial metabolism of C1 compounds from natural and industrial sources.</title>
        <authorList>
            <person name="Vuilleumier S."/>
            <person name="Chistoserdova L."/>
            <person name="Lee M.-C."/>
            <person name="Bringel F."/>
            <person name="Lajus A."/>
            <person name="Zhou Y."/>
            <person name="Gourion B."/>
            <person name="Barbe V."/>
            <person name="Chang J."/>
            <person name="Cruveiller S."/>
            <person name="Dossat C."/>
            <person name="Gillett W."/>
            <person name="Gruffaz C."/>
            <person name="Haugen E."/>
            <person name="Hourcade E."/>
            <person name="Levy R."/>
            <person name="Mangenot S."/>
            <person name="Muller E."/>
            <person name="Nadalig T."/>
            <person name="Pagni M."/>
            <person name="Penny C."/>
            <person name="Peyraud R."/>
            <person name="Robinson D.G."/>
            <person name="Roche D."/>
            <person name="Rouy Z."/>
            <person name="Saenampechek C."/>
            <person name="Salvignol G."/>
            <person name="Vallenet D."/>
            <person name="Wu Z."/>
            <person name="Marx C.J."/>
            <person name="Vorholt J.A."/>
            <person name="Olson M.V."/>
            <person name="Kaul R."/>
            <person name="Weissenbach J."/>
            <person name="Medigue C."/>
            <person name="Lidstrom M.E."/>
        </authorList>
    </citation>
    <scope>NUCLEOTIDE SEQUENCE [LARGE SCALE GENOMIC DNA]</scope>
    <source>
        <strain evidence="3">ATCC 14718 / DSM 1338 / JCM 2805 / NCIMB 9133 / AM1</strain>
    </source>
</reference>
<proteinExistence type="predicted"/>
<dbReference type="HOGENOM" id="CLU_551868_0_0_5"/>
<dbReference type="EMBL" id="CP001511">
    <property type="protein sequence ID" value="ACS43243.1"/>
    <property type="molecule type" value="Genomic_DNA"/>
</dbReference>
<geneLocation type="plasmid" evidence="2 3">
    <name>megaplasmid</name>
</geneLocation>
<evidence type="ECO:0000313" key="3">
    <source>
        <dbReference type="Proteomes" id="UP000009081"/>
    </source>
</evidence>
<sequence length="494" mass="53275">MSSTTPGSVSDHFADRSVHGLWPLVADEEAPGGLRFADLRTDAPDACLVAPDQLPDADVSIHTFAGTDARDVWIAAAREFGGNGVALSPAPLNYAGGIQAVLAIRFDRCRRPGATLDEVVALRRDAEFVSAGRQRKPPSEIGASWRAHYLERIASDREVGAWKERWKAEIEAIGAFPRFNHFTSTDKSFLPIEIDPPHGLRGKATKGPDGVRFVLDAWAMGRLGDRAYAEAWRIALEARGWEAADAEAPSVRFVELGPEELARLAADIDVLAPSIKRLTRLSASHTAVLAHLIDPETVRVLRRLHAGLPIASSLYGDPAAQISPKTGEPMQVAGSRVQRLFEGGIIEPVWWRDRYAARPDRTLPVPSLHDMQPIVWGLTATGAALAEERFEDAAETQAEDAATASAWIRGRRTPEARVPKPHAGPEAISDRLRVRDAPLAETVAKLGARFRPGADIPMWPKTLVQAATALAAGQLDVQGGKLVPRAAPAPSPSA</sequence>
<name>C5B461_METEA</name>
<organism evidence="2 3">
    <name type="scientific">Methylorubrum extorquens (strain ATCC 14718 / DSM 1338 / JCM 2805 / NCIMB 9133 / AM1)</name>
    <name type="common">Methylobacterium extorquens</name>
    <dbReference type="NCBI Taxonomy" id="272630"/>
    <lineage>
        <taxon>Bacteria</taxon>
        <taxon>Pseudomonadati</taxon>
        <taxon>Pseudomonadota</taxon>
        <taxon>Alphaproteobacteria</taxon>
        <taxon>Hyphomicrobiales</taxon>
        <taxon>Methylobacteriaceae</taxon>
        <taxon>Methylorubrum</taxon>
    </lineage>
</organism>
<gene>
    <name evidence="2" type="ordered locus">MexAM1_META2p0391</name>
</gene>
<accession>C5B461</accession>